<keyword evidence="1" id="KW-0677">Repeat</keyword>
<keyword evidence="2 3" id="KW-0802">TPR repeat</keyword>
<dbReference type="Pfam" id="PF13181">
    <property type="entry name" value="TPR_8"/>
    <property type="match status" value="1"/>
</dbReference>
<keyword evidence="5" id="KW-0732">Signal</keyword>
<keyword evidence="7" id="KW-1185">Reference proteome</keyword>
<dbReference type="PANTHER" id="PTHR44858">
    <property type="entry name" value="TETRATRICOPEPTIDE REPEAT PROTEIN 6"/>
    <property type="match status" value="1"/>
</dbReference>
<protein>
    <recommendedName>
        <fullName evidence="8">DUF4157 domain-containing protein</fullName>
    </recommendedName>
</protein>
<reference evidence="6 7" key="1">
    <citation type="journal article" date="2014" name="Int. J. Syst. Evol. Microbiol.">
        <title>Complete genome sequence of Corynebacterium casei LMG S-19264T (=DSM 44701T), isolated from a smear-ripened cheese.</title>
        <authorList>
            <consortium name="US DOE Joint Genome Institute (JGI-PGF)"/>
            <person name="Walter F."/>
            <person name="Albersmeier A."/>
            <person name="Kalinowski J."/>
            <person name="Ruckert C."/>
        </authorList>
    </citation>
    <scope>NUCLEOTIDE SEQUENCE [LARGE SCALE GENOMIC DNA]</scope>
    <source>
        <strain evidence="6 7">CGMCC 1.15358</strain>
    </source>
</reference>
<dbReference type="Pfam" id="PF14559">
    <property type="entry name" value="TPR_19"/>
    <property type="match status" value="1"/>
</dbReference>
<organism evidence="6 7">
    <name type="scientific">Croceicoccus pelagius</name>
    <dbReference type="NCBI Taxonomy" id="1703341"/>
    <lineage>
        <taxon>Bacteria</taxon>
        <taxon>Pseudomonadati</taxon>
        <taxon>Pseudomonadota</taxon>
        <taxon>Alphaproteobacteria</taxon>
        <taxon>Sphingomonadales</taxon>
        <taxon>Erythrobacteraceae</taxon>
        <taxon>Croceicoccus</taxon>
    </lineage>
</organism>
<evidence type="ECO:0000256" key="3">
    <source>
        <dbReference type="PROSITE-ProRule" id="PRU00339"/>
    </source>
</evidence>
<sequence>MMKFLSAAGLRAVAAGALTGAALMTGGGAFASAEQADPLADFLTKYVAWAETIEAEGQERGTPLTADQLELAEAVGIRHPEKVRLVYADAVPFPVEDPEMRAVGESMGFIGPGVINNAQAFGYTIWIRNGFTMDRPALAHELVHVMQIERSASFGAYAREYVPQLLEHGHSNMPLEVEAYEANRKFNFSRYFRRGLLHLESMRLDEAIADFTRAHELDPDDEWTLANRGGAYAAMNERDLAEKDFAAVEKLDADNPIMLGGRAFLHMQAEEFPQAVTMLDRLLEIDPQDYWALRARSDAYLELGEEEKSSADNDLAYKLEEQDGSDVGQVLPSR</sequence>
<dbReference type="RefSeq" id="WP_066763061.1">
    <property type="nucleotide sequence ID" value="NZ_BMIO01000003.1"/>
</dbReference>
<feature type="region of interest" description="Disordered" evidence="4">
    <location>
        <begin position="310"/>
        <end position="334"/>
    </location>
</feature>
<dbReference type="GO" id="GO:0046813">
    <property type="term" value="P:receptor-mediated virion attachment to host cell"/>
    <property type="evidence" value="ECO:0007669"/>
    <property type="project" value="TreeGrafter"/>
</dbReference>
<dbReference type="InterPro" id="IPR050498">
    <property type="entry name" value="Ycf3"/>
</dbReference>
<evidence type="ECO:0000256" key="1">
    <source>
        <dbReference type="ARBA" id="ARBA00022737"/>
    </source>
</evidence>
<dbReference type="EMBL" id="BMIO01000003">
    <property type="protein sequence ID" value="GGD38353.1"/>
    <property type="molecule type" value="Genomic_DNA"/>
</dbReference>
<feature type="compositionally biased region" description="Basic and acidic residues" evidence="4">
    <location>
        <begin position="310"/>
        <end position="321"/>
    </location>
</feature>
<accession>A0A916YAY0</accession>
<dbReference type="Gene3D" id="1.25.40.10">
    <property type="entry name" value="Tetratricopeptide repeat domain"/>
    <property type="match status" value="1"/>
</dbReference>
<dbReference type="GO" id="GO:0009279">
    <property type="term" value="C:cell outer membrane"/>
    <property type="evidence" value="ECO:0007669"/>
    <property type="project" value="TreeGrafter"/>
</dbReference>
<evidence type="ECO:0000256" key="2">
    <source>
        <dbReference type="ARBA" id="ARBA00022803"/>
    </source>
</evidence>
<dbReference type="Proteomes" id="UP000598997">
    <property type="component" value="Unassembled WGS sequence"/>
</dbReference>
<evidence type="ECO:0000313" key="7">
    <source>
        <dbReference type="Proteomes" id="UP000598997"/>
    </source>
</evidence>
<dbReference type="PROSITE" id="PS50005">
    <property type="entry name" value="TPR"/>
    <property type="match status" value="1"/>
</dbReference>
<name>A0A916YAY0_9SPHN</name>
<gene>
    <name evidence="6" type="ORF">GCM10010989_10580</name>
</gene>
<evidence type="ECO:0000313" key="6">
    <source>
        <dbReference type="EMBL" id="GGD38353.1"/>
    </source>
</evidence>
<proteinExistence type="predicted"/>
<evidence type="ECO:0008006" key="8">
    <source>
        <dbReference type="Google" id="ProtNLM"/>
    </source>
</evidence>
<feature type="signal peptide" evidence="5">
    <location>
        <begin position="1"/>
        <end position="31"/>
    </location>
</feature>
<feature type="chain" id="PRO_5036919986" description="DUF4157 domain-containing protein" evidence="5">
    <location>
        <begin position="32"/>
        <end position="334"/>
    </location>
</feature>
<comment type="caution">
    <text evidence="6">The sequence shown here is derived from an EMBL/GenBank/DDBJ whole genome shotgun (WGS) entry which is preliminary data.</text>
</comment>
<evidence type="ECO:0000256" key="4">
    <source>
        <dbReference type="SAM" id="MobiDB-lite"/>
    </source>
</evidence>
<dbReference type="SUPFAM" id="SSF48452">
    <property type="entry name" value="TPR-like"/>
    <property type="match status" value="1"/>
</dbReference>
<dbReference type="SMART" id="SM00028">
    <property type="entry name" value="TPR"/>
    <property type="match status" value="3"/>
</dbReference>
<dbReference type="OrthoDB" id="196110at2"/>
<dbReference type="InterPro" id="IPR011990">
    <property type="entry name" value="TPR-like_helical_dom_sf"/>
</dbReference>
<dbReference type="PANTHER" id="PTHR44858:SF1">
    <property type="entry name" value="UDP-N-ACETYLGLUCOSAMINE--PEPTIDE N-ACETYLGLUCOSAMINYLTRANSFERASE SPINDLY-RELATED"/>
    <property type="match status" value="1"/>
</dbReference>
<dbReference type="AlphaFoldDB" id="A0A916YAY0"/>
<dbReference type="InterPro" id="IPR019734">
    <property type="entry name" value="TPR_rpt"/>
</dbReference>
<feature type="repeat" description="TPR" evidence="3">
    <location>
        <begin position="188"/>
        <end position="221"/>
    </location>
</feature>
<evidence type="ECO:0000256" key="5">
    <source>
        <dbReference type="SAM" id="SignalP"/>
    </source>
</evidence>